<dbReference type="OrthoDB" id="5991115at2759"/>
<keyword evidence="2" id="KW-1185">Reference proteome</keyword>
<sequence length="177" mass="20433">MKKTIKTLQKTISWHKKTKATLQKKIQRLEAENRPLLASQPSVSTAALDEAYMNEDNEQEYLDDDTSMVYSFLEESEYVIAVKNILFSTTEEDLSKTVEKYRKKALDPLCKQFTDRRSKEDAIKQYRDRKALDGQALFPSLEEQMQKQSDLIAQQEANAISQQSQPIRSCKECNGDI</sequence>
<accession>A0A6S7FSL4</accession>
<evidence type="ECO:0000313" key="1">
    <source>
        <dbReference type="EMBL" id="CAB3980103.1"/>
    </source>
</evidence>
<gene>
    <name evidence="1" type="ORF">PACLA_8A003257</name>
</gene>
<dbReference type="EMBL" id="CACRXK020000257">
    <property type="protein sequence ID" value="CAB3980103.1"/>
    <property type="molecule type" value="Genomic_DNA"/>
</dbReference>
<name>A0A6S7FSL4_PARCT</name>
<dbReference type="AlphaFoldDB" id="A0A6S7FSL4"/>
<protein>
    <submittedName>
        <fullName evidence="1">Uncharacterized protein</fullName>
    </submittedName>
</protein>
<evidence type="ECO:0000313" key="2">
    <source>
        <dbReference type="Proteomes" id="UP001152795"/>
    </source>
</evidence>
<dbReference type="Proteomes" id="UP001152795">
    <property type="component" value="Unassembled WGS sequence"/>
</dbReference>
<proteinExistence type="predicted"/>
<comment type="caution">
    <text evidence="1">The sequence shown here is derived from an EMBL/GenBank/DDBJ whole genome shotgun (WGS) entry which is preliminary data.</text>
</comment>
<organism evidence="1 2">
    <name type="scientific">Paramuricea clavata</name>
    <name type="common">Red gorgonian</name>
    <name type="synonym">Violescent sea-whip</name>
    <dbReference type="NCBI Taxonomy" id="317549"/>
    <lineage>
        <taxon>Eukaryota</taxon>
        <taxon>Metazoa</taxon>
        <taxon>Cnidaria</taxon>
        <taxon>Anthozoa</taxon>
        <taxon>Octocorallia</taxon>
        <taxon>Malacalcyonacea</taxon>
        <taxon>Plexauridae</taxon>
        <taxon>Paramuricea</taxon>
    </lineage>
</organism>
<reference evidence="1" key="1">
    <citation type="submission" date="2020-04" db="EMBL/GenBank/DDBJ databases">
        <authorList>
            <person name="Alioto T."/>
            <person name="Alioto T."/>
            <person name="Gomez Garrido J."/>
        </authorList>
    </citation>
    <scope>NUCLEOTIDE SEQUENCE</scope>
    <source>
        <strain evidence="1">A484AB</strain>
    </source>
</reference>